<sequence length="1239" mass="146630">MSQLSEIVSKIVSLNSTLFQEMCDEIILRNYPSHKDFGRSGMALGKEETKSGTPDSYILLDNDLFVFNEITKDKSGGLNKLINDFTKCIDEEKTGVKKEKIQTITFCASFELKPGQSDQLNELCKKENILMDFWGINRIARNILLQNTDIGNKYLDIPLDKSQWVSLETFVKNYNSAGKQIATPLNNPFLHRETEIKEVFQLINKHHISIISGPAGTGKSKLCVEVLDRLLREQPSTMVWVNSFDSDSIVDDLKGKLSVGSQTILFIDDAHRISHFERILQFLKNSSYKKVKILVTVRDYAATDFSEHISEFDFETISINRLKDEELRDILTTEPFCIKNKDSLYKILDLAKGNVRLALMLAKLDGVNQDMSALNNTEDAFDLYFKTFLKDSSELKNENVINTMALITFFSSVNMNSIDFDNLLKTFKLNKNDFVSNVELLRKSELISIYKEEIKIVEQNLGIYFFNKAFFQLKSLDFEILLFNYFPKYDYRFKDCVISANNSFNHENVVEAIKSVLLNFARSSKINLLGFYELFWFIIPDQTIEYMLELGLQGEPKSVDKYKFNFETNEFSSQKRNIFSLLSHFSRRPSTYLKNALLATLEFIRRNPETASEFHYTIKEYLSFDYQDVQYGYYKQRTLLDIILKGANEEKQLEKELFYVIGKMLLKHKFQQVKPIYGNSLSIYNYEVKKGTIIEELRYDIWNRVFTHFDSYENESLELLESCASMHPDNNKELMKYDLEFILKIINEKLNPNMFEHCRYVQKQIWWCKRSKVNHKFFRELSTSFNCELYQFYKILNRQVLNGVHRYELDDKLDHKIYEEKKNNEIKAYTISIYSKEPELLYKDYKYLYEATNAEWSISGNSFDISVNSIFGIDFKKGLELLETIIKDNNQVNYIPYWPFSNFLIEEKESLEIFEAISKGDYNRKTNIMLCYFERLKVKKLYHKTAIGIVEWSQTASENFSISFENLEKYLKADSKLFHKILSSLNKKMKEGLRIYFYGSLFEKYVNLFTDDIKILKETYLLQDFTQAHFDYDSEGLEQLCIFYPEFLLEYFEYYYSIPELKRPNREHRDKYNFVWKNEDLIKRMESILDYIIDKEHYYGISDHPTGNLFEQLKPEESKRAISFLRTYMIKHTNSPEHLTVVMDIVHKKFANEKESFIKTHLIKNKDKAVFEKVRWIYQQAVWSGNEDPDLIRAKRWEEVLGYVNSLPEDIMLLPIQNYIKEIIERNKEYNRRNKKRRE</sequence>
<protein>
    <recommendedName>
        <fullName evidence="1">Novel STAND NTPase 3 domain-containing protein</fullName>
    </recommendedName>
</protein>
<feature type="domain" description="Novel STAND NTPase 3" evidence="1">
    <location>
        <begin position="195"/>
        <end position="331"/>
    </location>
</feature>
<proteinExistence type="predicted"/>
<organism evidence="2 3">
    <name type="scientific">Pseudalgibacter alginicilyticus</name>
    <dbReference type="NCBI Taxonomy" id="1736674"/>
    <lineage>
        <taxon>Bacteria</taxon>
        <taxon>Pseudomonadati</taxon>
        <taxon>Bacteroidota</taxon>
        <taxon>Flavobacteriia</taxon>
        <taxon>Flavobacteriales</taxon>
        <taxon>Flavobacteriaceae</taxon>
        <taxon>Pseudalgibacter</taxon>
    </lineage>
</organism>
<gene>
    <name evidence="2" type="ORF">APS56_04765</name>
</gene>
<dbReference type="Proteomes" id="UP000057981">
    <property type="component" value="Chromosome"/>
</dbReference>
<keyword evidence="3" id="KW-1185">Reference proteome</keyword>
<dbReference type="InterPro" id="IPR027417">
    <property type="entry name" value="P-loop_NTPase"/>
</dbReference>
<name>A0A0P0D3F8_9FLAO</name>
<evidence type="ECO:0000259" key="1">
    <source>
        <dbReference type="Pfam" id="PF20720"/>
    </source>
</evidence>
<dbReference type="EMBL" id="CP012898">
    <property type="protein sequence ID" value="ALJ04493.1"/>
    <property type="molecule type" value="Genomic_DNA"/>
</dbReference>
<dbReference type="AlphaFoldDB" id="A0A0P0D3F8"/>
<dbReference type="RefSeq" id="WP_054725359.1">
    <property type="nucleotide sequence ID" value="NZ_CP012898.1"/>
</dbReference>
<evidence type="ECO:0000313" key="3">
    <source>
        <dbReference type="Proteomes" id="UP000057981"/>
    </source>
</evidence>
<dbReference type="Pfam" id="PF20720">
    <property type="entry name" value="nSTAND3"/>
    <property type="match status" value="1"/>
</dbReference>
<dbReference type="KEGG" id="ahz:APS56_04765"/>
<dbReference type="InterPro" id="IPR049050">
    <property type="entry name" value="nSTAND3"/>
</dbReference>
<evidence type="ECO:0000313" key="2">
    <source>
        <dbReference type="EMBL" id="ALJ04493.1"/>
    </source>
</evidence>
<dbReference type="OrthoDB" id="9816071at2"/>
<dbReference type="SUPFAM" id="SSF52540">
    <property type="entry name" value="P-loop containing nucleoside triphosphate hydrolases"/>
    <property type="match status" value="1"/>
</dbReference>
<dbReference type="STRING" id="1736674.APS56_04765"/>
<reference evidence="2 3" key="1">
    <citation type="submission" date="2015-10" db="EMBL/GenBank/DDBJ databases">
        <authorList>
            <person name="Gilbert D.G."/>
        </authorList>
    </citation>
    <scope>NUCLEOTIDE SEQUENCE [LARGE SCALE GENOMIC DNA]</scope>
    <source>
        <strain evidence="3">HZ-22</strain>
    </source>
</reference>
<accession>A0A0P0D3F8</accession>
<dbReference type="Gene3D" id="3.40.50.300">
    <property type="entry name" value="P-loop containing nucleotide triphosphate hydrolases"/>
    <property type="match status" value="1"/>
</dbReference>